<dbReference type="AlphaFoldDB" id="A0A4S3M4E9"/>
<evidence type="ECO:0000313" key="1">
    <source>
        <dbReference type="EMBL" id="THD70753.1"/>
    </source>
</evidence>
<reference evidence="1 2" key="1">
    <citation type="submission" date="2019-04" db="EMBL/GenBank/DDBJ databases">
        <title>Draft genome sequence of Youngimonas vesicularis.</title>
        <authorList>
            <person name="Hameed A."/>
        </authorList>
    </citation>
    <scope>NUCLEOTIDE SEQUENCE [LARGE SCALE GENOMIC DNA]</scope>
    <source>
        <strain evidence="1 2">CC-AMW-E</strain>
    </source>
</reference>
<organism evidence="1 2">
    <name type="scientific">Thalassobius vesicularis</name>
    <dbReference type="NCBI Taxonomy" id="1294297"/>
    <lineage>
        <taxon>Bacteria</taxon>
        <taxon>Pseudomonadati</taxon>
        <taxon>Pseudomonadota</taxon>
        <taxon>Alphaproteobacteria</taxon>
        <taxon>Rhodobacterales</taxon>
        <taxon>Roseobacteraceae</taxon>
        <taxon>Thalassovita</taxon>
    </lineage>
</organism>
<dbReference type="RefSeq" id="WP_136340763.1">
    <property type="nucleotide sequence ID" value="NZ_SSMD01000027.1"/>
</dbReference>
<dbReference type="Proteomes" id="UP000306113">
    <property type="component" value="Unassembled WGS sequence"/>
</dbReference>
<dbReference type="EMBL" id="SSMD01000027">
    <property type="protein sequence ID" value="THD70753.1"/>
    <property type="molecule type" value="Genomic_DNA"/>
</dbReference>
<protein>
    <submittedName>
        <fullName evidence="1">Uncharacterized protein</fullName>
    </submittedName>
</protein>
<proteinExistence type="predicted"/>
<accession>A0A4S3M4E9</accession>
<evidence type="ECO:0000313" key="2">
    <source>
        <dbReference type="Proteomes" id="UP000306113"/>
    </source>
</evidence>
<gene>
    <name evidence="1" type="ORF">E7681_18625</name>
</gene>
<comment type="caution">
    <text evidence="1">The sequence shown here is derived from an EMBL/GenBank/DDBJ whole genome shotgun (WGS) entry which is preliminary data.</text>
</comment>
<sequence>MSASLAGRQVAAKSGNATDYECLRRRLFGREALIHSVQSSLNLYNCLCGSRQRSTGRQHQSRFENIAIYFRHSLPFDHATHESANRQDQGTNG</sequence>
<keyword evidence="2" id="KW-1185">Reference proteome</keyword>
<name>A0A4S3M4E9_9RHOB</name>